<dbReference type="PANTHER" id="PTHR44196">
    <property type="entry name" value="DEHYDROGENASE/REDUCTASE SDR FAMILY MEMBER 7B"/>
    <property type="match status" value="1"/>
</dbReference>
<dbReference type="InterPro" id="IPR002347">
    <property type="entry name" value="SDR_fam"/>
</dbReference>
<dbReference type="Pfam" id="PF00106">
    <property type="entry name" value="adh_short"/>
    <property type="match status" value="1"/>
</dbReference>
<dbReference type="EMBL" id="BARU01019085">
    <property type="protein sequence ID" value="GAH48869.1"/>
    <property type="molecule type" value="Genomic_DNA"/>
</dbReference>
<evidence type="ECO:0000256" key="2">
    <source>
        <dbReference type="ARBA" id="ARBA00023002"/>
    </source>
</evidence>
<proteinExistence type="inferred from homology"/>
<sequence>AKSGHRFYLTGRNEVRLQKIVAELHSLGCDAYYGVGDISDETSARLMFDEIKQKLGGVDVLFANAGVGHFGNLEDLTLEQYDEQFDTNVRGVFMWINMVLPLMKEQNSGQIIVTSSNLGLKTSARCSLYAATKHAVQAMVWCLREELKGTGVKAATINPGSVDTPWFDGKDVDRSKMLSSADVAATIRLIIDQNETSDIDHILLTPGRK</sequence>
<dbReference type="InterPro" id="IPR020904">
    <property type="entry name" value="Sc_DH/Rdtase_CS"/>
</dbReference>
<accession>X1H4T8</accession>
<dbReference type="Gene3D" id="3.40.50.720">
    <property type="entry name" value="NAD(P)-binding Rossmann-like Domain"/>
    <property type="match status" value="1"/>
</dbReference>
<comment type="caution">
    <text evidence="3">The sequence shown here is derived from an EMBL/GenBank/DDBJ whole genome shotgun (WGS) entry which is preliminary data.</text>
</comment>
<feature type="non-terminal residue" evidence="3">
    <location>
        <position position="1"/>
    </location>
</feature>
<dbReference type="AlphaFoldDB" id="X1H4T8"/>
<name>X1H4T8_9ZZZZ</name>
<dbReference type="SUPFAM" id="SSF51735">
    <property type="entry name" value="NAD(P)-binding Rossmann-fold domains"/>
    <property type="match status" value="1"/>
</dbReference>
<dbReference type="InterPro" id="IPR036291">
    <property type="entry name" value="NAD(P)-bd_dom_sf"/>
</dbReference>
<reference evidence="3" key="1">
    <citation type="journal article" date="2014" name="Front. Microbiol.">
        <title>High frequency of phylogenetically diverse reductive dehalogenase-homologous genes in deep subseafloor sedimentary metagenomes.</title>
        <authorList>
            <person name="Kawai M."/>
            <person name="Futagami T."/>
            <person name="Toyoda A."/>
            <person name="Takaki Y."/>
            <person name="Nishi S."/>
            <person name="Hori S."/>
            <person name="Arai W."/>
            <person name="Tsubouchi T."/>
            <person name="Morono Y."/>
            <person name="Uchiyama I."/>
            <person name="Ito T."/>
            <person name="Fujiyama A."/>
            <person name="Inagaki F."/>
            <person name="Takami H."/>
        </authorList>
    </citation>
    <scope>NUCLEOTIDE SEQUENCE</scope>
    <source>
        <strain evidence="3">Expedition CK06-06</strain>
    </source>
</reference>
<protein>
    <recommendedName>
        <fullName evidence="4">Short-chain dehydrogenase/reductase SDR</fullName>
    </recommendedName>
</protein>
<evidence type="ECO:0000256" key="1">
    <source>
        <dbReference type="ARBA" id="ARBA00006484"/>
    </source>
</evidence>
<dbReference type="GO" id="GO:0016491">
    <property type="term" value="F:oxidoreductase activity"/>
    <property type="evidence" value="ECO:0007669"/>
    <property type="project" value="UniProtKB-KW"/>
</dbReference>
<organism evidence="3">
    <name type="scientific">marine sediment metagenome</name>
    <dbReference type="NCBI Taxonomy" id="412755"/>
    <lineage>
        <taxon>unclassified sequences</taxon>
        <taxon>metagenomes</taxon>
        <taxon>ecological metagenomes</taxon>
    </lineage>
</organism>
<keyword evidence="2" id="KW-0560">Oxidoreductase</keyword>
<gene>
    <name evidence="3" type="ORF">S03H2_31474</name>
</gene>
<dbReference type="PROSITE" id="PS00061">
    <property type="entry name" value="ADH_SHORT"/>
    <property type="match status" value="1"/>
</dbReference>
<comment type="similarity">
    <text evidence="1">Belongs to the short-chain dehydrogenases/reductases (SDR) family.</text>
</comment>
<dbReference type="PRINTS" id="PR00081">
    <property type="entry name" value="GDHRDH"/>
</dbReference>
<evidence type="ECO:0000313" key="3">
    <source>
        <dbReference type="EMBL" id="GAH48869.1"/>
    </source>
</evidence>
<evidence type="ECO:0008006" key="4">
    <source>
        <dbReference type="Google" id="ProtNLM"/>
    </source>
</evidence>
<dbReference type="PANTHER" id="PTHR44196:SF1">
    <property type="entry name" value="DEHYDROGENASE_REDUCTASE SDR FAMILY MEMBER 7B"/>
    <property type="match status" value="1"/>
</dbReference>
<dbReference type="GO" id="GO:0016020">
    <property type="term" value="C:membrane"/>
    <property type="evidence" value="ECO:0007669"/>
    <property type="project" value="TreeGrafter"/>
</dbReference>
<dbReference type="CDD" id="cd05233">
    <property type="entry name" value="SDR_c"/>
    <property type="match status" value="1"/>
</dbReference>